<dbReference type="EMBL" id="JBIATK010000023">
    <property type="protein sequence ID" value="MFF4028075.1"/>
    <property type="molecule type" value="Genomic_DNA"/>
</dbReference>
<comment type="caution">
    <text evidence="2">The sequence shown here is derived from an EMBL/GenBank/DDBJ whole genome shotgun (WGS) entry which is preliminary data.</text>
</comment>
<keyword evidence="3" id="KW-1185">Reference proteome</keyword>
<sequence>MSSSTAPPARARHTAKGPQHARELGRYKATNPLPRNTLEARMFAVPRPAQRPAVIDDAPSMS</sequence>
<gene>
    <name evidence="2" type="ORF">ACFYY5_35050</name>
</gene>
<protein>
    <submittedName>
        <fullName evidence="2">Uncharacterized protein</fullName>
    </submittedName>
</protein>
<dbReference type="RefSeq" id="WP_063031739.1">
    <property type="nucleotide sequence ID" value="NZ_JBIATK010000023.1"/>
</dbReference>
<evidence type="ECO:0000256" key="1">
    <source>
        <dbReference type="SAM" id="MobiDB-lite"/>
    </source>
</evidence>
<reference evidence="2 3" key="1">
    <citation type="submission" date="2024-10" db="EMBL/GenBank/DDBJ databases">
        <title>The Natural Products Discovery Center: Release of the First 8490 Sequenced Strains for Exploring Actinobacteria Biosynthetic Diversity.</title>
        <authorList>
            <person name="Kalkreuter E."/>
            <person name="Kautsar S.A."/>
            <person name="Yang D."/>
            <person name="Bader C.D."/>
            <person name="Teijaro C.N."/>
            <person name="Fluegel L."/>
            <person name="Davis C.M."/>
            <person name="Simpson J.R."/>
            <person name="Lauterbach L."/>
            <person name="Steele A.D."/>
            <person name="Gui C."/>
            <person name="Meng S."/>
            <person name="Li G."/>
            <person name="Viehrig K."/>
            <person name="Ye F."/>
            <person name="Su P."/>
            <person name="Kiefer A.F."/>
            <person name="Nichols A."/>
            <person name="Cepeda A.J."/>
            <person name="Yan W."/>
            <person name="Fan B."/>
            <person name="Jiang Y."/>
            <person name="Adhikari A."/>
            <person name="Zheng C.-J."/>
            <person name="Schuster L."/>
            <person name="Cowan T.M."/>
            <person name="Smanski M.J."/>
            <person name="Chevrette M.G."/>
            <person name="De Carvalho L.P.S."/>
            <person name="Shen B."/>
        </authorList>
    </citation>
    <scope>NUCLEOTIDE SEQUENCE [LARGE SCALE GENOMIC DNA]</scope>
    <source>
        <strain evidence="2 3">NPDC001867</strain>
    </source>
</reference>
<name>A0ABW6TT23_9NOCA</name>
<proteinExistence type="predicted"/>
<evidence type="ECO:0000313" key="2">
    <source>
        <dbReference type="EMBL" id="MFF4028075.1"/>
    </source>
</evidence>
<accession>A0ABW6TT23</accession>
<feature type="region of interest" description="Disordered" evidence="1">
    <location>
        <begin position="1"/>
        <end position="62"/>
    </location>
</feature>
<dbReference type="Proteomes" id="UP001602089">
    <property type="component" value="Unassembled WGS sequence"/>
</dbReference>
<organism evidence="2 3">
    <name type="scientific">Nocardia elegans</name>
    <dbReference type="NCBI Taxonomy" id="300029"/>
    <lineage>
        <taxon>Bacteria</taxon>
        <taxon>Bacillati</taxon>
        <taxon>Actinomycetota</taxon>
        <taxon>Actinomycetes</taxon>
        <taxon>Mycobacteriales</taxon>
        <taxon>Nocardiaceae</taxon>
        <taxon>Nocardia</taxon>
    </lineage>
</organism>
<evidence type="ECO:0000313" key="3">
    <source>
        <dbReference type="Proteomes" id="UP001602089"/>
    </source>
</evidence>